<dbReference type="Gene3D" id="1.20.1250.20">
    <property type="entry name" value="MFS general substrate transporter like domains"/>
    <property type="match status" value="2"/>
</dbReference>
<feature type="region of interest" description="Disordered" evidence="6">
    <location>
        <begin position="482"/>
        <end position="510"/>
    </location>
</feature>
<dbReference type="Pfam" id="PF07690">
    <property type="entry name" value="MFS_1"/>
    <property type="match status" value="1"/>
</dbReference>
<feature type="transmembrane region" description="Helical" evidence="7">
    <location>
        <begin position="349"/>
        <end position="368"/>
    </location>
</feature>
<evidence type="ECO:0000256" key="5">
    <source>
        <dbReference type="ARBA" id="ARBA00023136"/>
    </source>
</evidence>
<keyword evidence="10" id="KW-1185">Reference proteome</keyword>
<keyword evidence="3 7" id="KW-0812">Transmembrane</keyword>
<feature type="transmembrane region" description="Helical" evidence="7">
    <location>
        <begin position="414"/>
        <end position="434"/>
    </location>
</feature>
<dbReference type="InterPro" id="IPR011701">
    <property type="entry name" value="MFS"/>
</dbReference>
<dbReference type="STRING" id="747525.W4JSU3"/>
<dbReference type="PANTHER" id="PTHR42718">
    <property type="entry name" value="MAJOR FACILITATOR SUPERFAMILY MULTIDRUG TRANSPORTER MFSC"/>
    <property type="match status" value="1"/>
</dbReference>
<dbReference type="OrthoDB" id="440755at2759"/>
<dbReference type="InParanoid" id="W4JSU3"/>
<feature type="transmembrane region" description="Helical" evidence="7">
    <location>
        <begin position="218"/>
        <end position="235"/>
    </location>
</feature>
<protein>
    <submittedName>
        <fullName evidence="9">Major facilitator superfamily</fullName>
    </submittedName>
</protein>
<feature type="domain" description="Major facilitator superfamily (MFS) profile" evidence="8">
    <location>
        <begin position="23"/>
        <end position="477"/>
    </location>
</feature>
<dbReference type="InterPro" id="IPR020846">
    <property type="entry name" value="MFS_dom"/>
</dbReference>
<proteinExistence type="predicted"/>
<evidence type="ECO:0000256" key="3">
    <source>
        <dbReference type="ARBA" id="ARBA00022692"/>
    </source>
</evidence>
<feature type="transmembrane region" description="Helical" evidence="7">
    <location>
        <begin position="88"/>
        <end position="107"/>
    </location>
</feature>
<dbReference type="EMBL" id="KI925465">
    <property type="protein sequence ID" value="ETW76175.1"/>
    <property type="molecule type" value="Genomic_DNA"/>
</dbReference>
<name>W4JSU3_HETIT</name>
<evidence type="ECO:0000256" key="7">
    <source>
        <dbReference type="SAM" id="Phobius"/>
    </source>
</evidence>
<dbReference type="PANTHER" id="PTHR42718:SF9">
    <property type="entry name" value="MAJOR FACILITATOR SUPERFAMILY MULTIDRUG TRANSPORTER MFSC"/>
    <property type="match status" value="1"/>
</dbReference>
<evidence type="ECO:0000259" key="8">
    <source>
        <dbReference type="PROSITE" id="PS50850"/>
    </source>
</evidence>
<dbReference type="RefSeq" id="XP_009552386.1">
    <property type="nucleotide sequence ID" value="XM_009554091.1"/>
</dbReference>
<accession>W4JSU3</accession>
<evidence type="ECO:0000313" key="10">
    <source>
        <dbReference type="Proteomes" id="UP000030671"/>
    </source>
</evidence>
<feature type="transmembrane region" description="Helical" evidence="7">
    <location>
        <begin position="278"/>
        <end position="298"/>
    </location>
</feature>
<dbReference type="eggNOG" id="KOG0254">
    <property type="taxonomic scope" value="Eukaryota"/>
</dbReference>
<feature type="transmembrane region" description="Helical" evidence="7">
    <location>
        <begin position="113"/>
        <end position="137"/>
    </location>
</feature>
<dbReference type="AlphaFoldDB" id="W4JSU3"/>
<evidence type="ECO:0000256" key="4">
    <source>
        <dbReference type="ARBA" id="ARBA00022989"/>
    </source>
</evidence>
<evidence type="ECO:0000313" key="9">
    <source>
        <dbReference type="EMBL" id="ETW76175.1"/>
    </source>
</evidence>
<feature type="transmembrane region" description="Helical" evidence="7">
    <location>
        <begin position="149"/>
        <end position="170"/>
    </location>
</feature>
<feature type="transmembrane region" description="Helical" evidence="7">
    <location>
        <begin position="318"/>
        <end position="337"/>
    </location>
</feature>
<evidence type="ECO:0000256" key="2">
    <source>
        <dbReference type="ARBA" id="ARBA00022448"/>
    </source>
</evidence>
<dbReference type="InterPro" id="IPR036259">
    <property type="entry name" value="MFS_trans_sf"/>
</dbReference>
<feature type="transmembrane region" description="Helical" evidence="7">
    <location>
        <begin position="247"/>
        <end position="266"/>
    </location>
</feature>
<evidence type="ECO:0000256" key="6">
    <source>
        <dbReference type="SAM" id="MobiDB-lite"/>
    </source>
</evidence>
<keyword evidence="4 7" id="KW-1133">Transmembrane helix</keyword>
<dbReference type="Proteomes" id="UP000030671">
    <property type="component" value="Unassembled WGS sequence"/>
</dbReference>
<feature type="transmembrane region" description="Helical" evidence="7">
    <location>
        <begin position="454"/>
        <end position="473"/>
    </location>
</feature>
<feature type="transmembrane region" description="Helical" evidence="7">
    <location>
        <begin position="176"/>
        <end position="198"/>
    </location>
</feature>
<gene>
    <name evidence="9" type="ORF">HETIRDRAFT_148353</name>
</gene>
<sequence length="510" mass="54029">MSSPEDASAFILPVQSKARKFSLLALFCIAQFIDTFSISSLITAIPKISEDLGLSTAQATWLLSGFSLTFASFLLVSGRVSDVYSPKVVFVGGIGALGFISLGAGFLKSKIPLIVLRALGGIAGSMTIPSALALIVAMFPQPLEQSRAISLFGGCGAVGNVAGLIIGGVFTQFATWHWVFWFVTIVAVPISFACIFLIPAQPKSGEPRMQSLKRLDALGVSILTVALVLLIFAMTQGSSSGWGTGGVIAPLIISIFMIAGFFYYETLIPTDMAAIPPATWFIPNFAALFGASLLPYFFWTTQSTLFTELWQGVYHRSAISAAVHTIPSSVVAFALNFTGPLQHRISPKWLIMSGQILMALAGILGTFADGANKYWRFDFLVFIFGSAGAQLIFTHDNVAIFRATPPHMAGTVGAIFNGGLQLGSAVGLAIATSIQASVSQKHGSPDDYSGRAAAYWFIFAAAILGAVAMFFFYHTDGDTAPPSAGNTVTGEEQEKVSDSGKSDVEARASR</sequence>
<reference evidence="9 10" key="1">
    <citation type="journal article" date="2012" name="New Phytol.">
        <title>Insight into trade-off between wood decay and parasitism from the genome of a fungal forest pathogen.</title>
        <authorList>
            <person name="Olson A."/>
            <person name="Aerts A."/>
            <person name="Asiegbu F."/>
            <person name="Belbahri L."/>
            <person name="Bouzid O."/>
            <person name="Broberg A."/>
            <person name="Canback B."/>
            <person name="Coutinho P.M."/>
            <person name="Cullen D."/>
            <person name="Dalman K."/>
            <person name="Deflorio G."/>
            <person name="van Diepen L.T."/>
            <person name="Dunand C."/>
            <person name="Duplessis S."/>
            <person name="Durling M."/>
            <person name="Gonthier P."/>
            <person name="Grimwood J."/>
            <person name="Fossdal C.G."/>
            <person name="Hansson D."/>
            <person name="Henrissat B."/>
            <person name="Hietala A."/>
            <person name="Himmelstrand K."/>
            <person name="Hoffmeister D."/>
            <person name="Hogberg N."/>
            <person name="James T.Y."/>
            <person name="Karlsson M."/>
            <person name="Kohler A."/>
            <person name="Kues U."/>
            <person name="Lee Y.H."/>
            <person name="Lin Y.C."/>
            <person name="Lind M."/>
            <person name="Lindquist E."/>
            <person name="Lombard V."/>
            <person name="Lucas S."/>
            <person name="Lunden K."/>
            <person name="Morin E."/>
            <person name="Murat C."/>
            <person name="Park J."/>
            <person name="Raffaello T."/>
            <person name="Rouze P."/>
            <person name="Salamov A."/>
            <person name="Schmutz J."/>
            <person name="Solheim H."/>
            <person name="Stahlberg J."/>
            <person name="Velez H."/>
            <person name="de Vries R.P."/>
            <person name="Wiebenga A."/>
            <person name="Woodward S."/>
            <person name="Yakovlev I."/>
            <person name="Garbelotto M."/>
            <person name="Martin F."/>
            <person name="Grigoriev I.V."/>
            <person name="Stenlid J."/>
        </authorList>
    </citation>
    <scope>NUCLEOTIDE SEQUENCE [LARGE SCALE GENOMIC DNA]</scope>
    <source>
        <strain evidence="9 10">TC 32-1</strain>
    </source>
</reference>
<dbReference type="KEGG" id="hir:HETIRDRAFT_148353"/>
<feature type="transmembrane region" description="Helical" evidence="7">
    <location>
        <begin position="374"/>
        <end position="393"/>
    </location>
</feature>
<feature type="transmembrane region" description="Helical" evidence="7">
    <location>
        <begin position="21"/>
        <end position="45"/>
    </location>
</feature>
<keyword evidence="2" id="KW-0813">Transport</keyword>
<dbReference type="GO" id="GO:0016020">
    <property type="term" value="C:membrane"/>
    <property type="evidence" value="ECO:0007669"/>
    <property type="project" value="UniProtKB-SubCell"/>
</dbReference>
<comment type="subcellular location">
    <subcellularLocation>
        <location evidence="1">Membrane</location>
        <topology evidence="1">Multi-pass membrane protein</topology>
    </subcellularLocation>
</comment>
<dbReference type="GeneID" id="20667263"/>
<evidence type="ECO:0000256" key="1">
    <source>
        <dbReference type="ARBA" id="ARBA00004141"/>
    </source>
</evidence>
<organism evidence="9 10">
    <name type="scientific">Heterobasidion irregulare (strain TC 32-1)</name>
    <dbReference type="NCBI Taxonomy" id="747525"/>
    <lineage>
        <taxon>Eukaryota</taxon>
        <taxon>Fungi</taxon>
        <taxon>Dikarya</taxon>
        <taxon>Basidiomycota</taxon>
        <taxon>Agaricomycotina</taxon>
        <taxon>Agaricomycetes</taxon>
        <taxon>Russulales</taxon>
        <taxon>Bondarzewiaceae</taxon>
        <taxon>Heterobasidion</taxon>
        <taxon>Heterobasidion annosum species complex</taxon>
    </lineage>
</organism>
<feature type="transmembrane region" description="Helical" evidence="7">
    <location>
        <begin position="57"/>
        <end position="76"/>
    </location>
</feature>
<dbReference type="HOGENOM" id="CLU_000960_27_1_1"/>
<keyword evidence="5 7" id="KW-0472">Membrane</keyword>
<dbReference type="PROSITE" id="PS50850">
    <property type="entry name" value="MFS"/>
    <property type="match status" value="1"/>
</dbReference>
<dbReference type="SUPFAM" id="SSF103473">
    <property type="entry name" value="MFS general substrate transporter"/>
    <property type="match status" value="1"/>
</dbReference>
<dbReference type="GO" id="GO:0022857">
    <property type="term" value="F:transmembrane transporter activity"/>
    <property type="evidence" value="ECO:0007669"/>
    <property type="project" value="InterPro"/>
</dbReference>
<feature type="compositionally biased region" description="Basic and acidic residues" evidence="6">
    <location>
        <begin position="492"/>
        <end position="510"/>
    </location>
</feature>